<gene>
    <name evidence="1" type="ORF">SARC_06889</name>
</gene>
<accession>A0A0L0FVA3</accession>
<dbReference type="EMBL" id="KQ242111">
    <property type="protein sequence ID" value="KNC80762.1"/>
    <property type="molecule type" value="Genomic_DNA"/>
</dbReference>
<protein>
    <submittedName>
        <fullName evidence="1">Uncharacterized protein</fullName>
    </submittedName>
</protein>
<dbReference type="OrthoDB" id="2158148at2759"/>
<dbReference type="RefSeq" id="XP_014154664.1">
    <property type="nucleotide sequence ID" value="XM_014299189.1"/>
</dbReference>
<organism evidence="1 2">
    <name type="scientific">Sphaeroforma arctica JP610</name>
    <dbReference type="NCBI Taxonomy" id="667725"/>
    <lineage>
        <taxon>Eukaryota</taxon>
        <taxon>Ichthyosporea</taxon>
        <taxon>Ichthyophonida</taxon>
        <taxon>Sphaeroforma</taxon>
    </lineage>
</organism>
<dbReference type="GeneID" id="25907393"/>
<proteinExistence type="predicted"/>
<reference evidence="1 2" key="1">
    <citation type="submission" date="2011-02" db="EMBL/GenBank/DDBJ databases">
        <title>The Genome Sequence of Sphaeroforma arctica JP610.</title>
        <authorList>
            <consortium name="The Broad Institute Genome Sequencing Platform"/>
            <person name="Russ C."/>
            <person name="Cuomo C."/>
            <person name="Young S.K."/>
            <person name="Zeng Q."/>
            <person name="Gargeya S."/>
            <person name="Alvarado L."/>
            <person name="Berlin A."/>
            <person name="Chapman S.B."/>
            <person name="Chen Z."/>
            <person name="Freedman E."/>
            <person name="Gellesch M."/>
            <person name="Goldberg J."/>
            <person name="Griggs A."/>
            <person name="Gujja S."/>
            <person name="Heilman E."/>
            <person name="Heiman D."/>
            <person name="Howarth C."/>
            <person name="Mehta T."/>
            <person name="Neiman D."/>
            <person name="Pearson M."/>
            <person name="Roberts A."/>
            <person name="Saif S."/>
            <person name="Shea T."/>
            <person name="Shenoy N."/>
            <person name="Sisk P."/>
            <person name="Stolte C."/>
            <person name="Sykes S."/>
            <person name="White J."/>
            <person name="Yandava C."/>
            <person name="Burger G."/>
            <person name="Gray M.W."/>
            <person name="Holland P.W.H."/>
            <person name="King N."/>
            <person name="Lang F.B.F."/>
            <person name="Roger A.J."/>
            <person name="Ruiz-Trillo I."/>
            <person name="Haas B."/>
            <person name="Nusbaum C."/>
            <person name="Birren B."/>
        </authorList>
    </citation>
    <scope>NUCLEOTIDE SEQUENCE [LARGE SCALE GENOMIC DNA]</scope>
    <source>
        <strain evidence="1 2">JP610</strain>
    </source>
</reference>
<dbReference type="AlphaFoldDB" id="A0A0L0FVA3"/>
<dbReference type="Proteomes" id="UP000054560">
    <property type="component" value="Unassembled WGS sequence"/>
</dbReference>
<name>A0A0L0FVA3_9EUKA</name>
<dbReference type="eggNOG" id="ENOG502SG0S">
    <property type="taxonomic scope" value="Eukaryota"/>
</dbReference>
<keyword evidence="2" id="KW-1185">Reference proteome</keyword>
<evidence type="ECO:0000313" key="2">
    <source>
        <dbReference type="Proteomes" id="UP000054560"/>
    </source>
</evidence>
<sequence length="386" mass="43034">MRNTNVTITDLMGYDYFPNINVSATTKQPLVQPPAHSSLHGDTYTAECVSDTQNGSVKLAETDASCQSTTQAPFQDVDEVIRTMDKNYGTKFYDWIRSEANLECTAMHIRKNTHDTDLKRLANGIRWIVANWTIDNIAHLLRMVTKGWVAEEEAELASIVSNDWPLKPYTSRLVMCITYDMNLEDMVRYFGVVTATWSTDSTLELVTEIADKAGWSLDQLGHFNIRLAWYLKEHRSLDDYDLNRISLFCTGALDGASGSPQHGQEMACSAALPSYAPEGDNTICLLNASNNTDHDTEISNSESFCDDNMDVCNSNNSINGFAHQANNGHNNDLLMPQRTLQHYTSTESIMNAMENQRATVADTENAGKDATYTAHAATKDCDMMQS</sequence>
<dbReference type="STRING" id="667725.A0A0L0FVA3"/>
<evidence type="ECO:0000313" key="1">
    <source>
        <dbReference type="EMBL" id="KNC80762.1"/>
    </source>
</evidence>